<keyword evidence="1" id="KW-0732">Signal</keyword>
<proteinExistence type="predicted"/>
<evidence type="ECO:0000259" key="2">
    <source>
        <dbReference type="Pfam" id="PF06742"/>
    </source>
</evidence>
<dbReference type="InterPro" id="IPR037049">
    <property type="entry name" value="DUF1214_C_sf"/>
</dbReference>
<dbReference type="PANTHER" id="PTHR36509:SF3">
    <property type="entry name" value="SIGNAL PEPTIDE PROTEIN"/>
    <property type="match status" value="1"/>
</dbReference>
<comment type="caution">
    <text evidence="4">The sequence shown here is derived from an EMBL/GenBank/DDBJ whole genome shotgun (WGS) entry which is preliminary data.</text>
</comment>
<dbReference type="EMBL" id="QGDO01000001">
    <property type="protein sequence ID" value="PWJ43859.1"/>
    <property type="molecule type" value="Genomic_DNA"/>
</dbReference>
<dbReference type="Gene3D" id="1.10.3360.10">
    <property type="entry name" value="VPA0735-like domain"/>
    <property type="match status" value="1"/>
</dbReference>
<dbReference type="Proteomes" id="UP000245535">
    <property type="component" value="Unassembled WGS sequence"/>
</dbReference>
<dbReference type="InterPro" id="IPR037050">
    <property type="entry name" value="DUF1254_sf"/>
</dbReference>
<dbReference type="Gene3D" id="2.60.120.600">
    <property type="entry name" value="Domain of unknown function DUF1214, C-terminal domain"/>
    <property type="match status" value="1"/>
</dbReference>
<organism evidence="4 5">
    <name type="scientific">Sediminitomix flava</name>
    <dbReference type="NCBI Taxonomy" id="379075"/>
    <lineage>
        <taxon>Bacteria</taxon>
        <taxon>Pseudomonadati</taxon>
        <taxon>Bacteroidota</taxon>
        <taxon>Cytophagia</taxon>
        <taxon>Cytophagales</taxon>
        <taxon>Flammeovirgaceae</taxon>
        <taxon>Sediminitomix</taxon>
    </lineage>
</organism>
<evidence type="ECO:0000259" key="3">
    <source>
        <dbReference type="Pfam" id="PF06863"/>
    </source>
</evidence>
<dbReference type="Pfam" id="PF06863">
    <property type="entry name" value="DUF1254"/>
    <property type="match status" value="1"/>
</dbReference>
<feature type="signal peptide" evidence="1">
    <location>
        <begin position="1"/>
        <end position="30"/>
    </location>
</feature>
<sequence>MPNMKNVKMKLVQGFTALILSINLTPNAIAQENTTQSLDEKVVSTRIGDLEFTHDFEKGYPTNETVDLLYNEMDFQRATQAYIWATPYVSFLAWQESFQKELGLKNGQIILQETYKDKLGGLTYNTTTPYALTFIEIHEDPWIMEIPEGGVRGSASNSWQIGLYAITKPGKYMFVGPETKIPDSAEKDGYIIINSNTNTVLTGVRLMSKDAKVRQQVLENIKVYPYSELPNPNPRGYIRTDERPWMGAAPRGIEYFELLSKGININGPIHERDRLYMAMLRPLGIERGKEFNPTPEQAEILQEAAIVGEAMTKAIDFAGTERIVDALYSEGSMWENATTSPPDQRRENYDALDGRAAWFYEAVTNDIAMHGLVNGGWGQVYLTTYKDHDGDWLDGDESYRLHLPSTPPAEAFWSITLYEVNTRTIINNTSEKADISSRHNFITNKDGSIDLYFGPKCPKGMENNWIQTEKGRAWFPYFRFYSPEKSVVEREWILPDIEKVKSEIL</sequence>
<reference evidence="4 5" key="1">
    <citation type="submission" date="2018-03" db="EMBL/GenBank/DDBJ databases">
        <title>Genomic Encyclopedia of Archaeal and Bacterial Type Strains, Phase II (KMG-II): from individual species to whole genera.</title>
        <authorList>
            <person name="Goeker M."/>
        </authorList>
    </citation>
    <scope>NUCLEOTIDE SEQUENCE [LARGE SCALE GENOMIC DNA]</scope>
    <source>
        <strain evidence="4 5">DSM 28229</strain>
    </source>
</reference>
<feature type="domain" description="DUF1254" evidence="3">
    <location>
        <begin position="122"/>
        <end position="217"/>
    </location>
</feature>
<evidence type="ECO:0008006" key="6">
    <source>
        <dbReference type="Google" id="ProtNLM"/>
    </source>
</evidence>
<dbReference type="Pfam" id="PF06742">
    <property type="entry name" value="DUF1214"/>
    <property type="match status" value="1"/>
</dbReference>
<keyword evidence="5" id="KW-1185">Reference proteome</keyword>
<dbReference type="PANTHER" id="PTHR36509">
    <property type="entry name" value="BLL3101 PROTEIN"/>
    <property type="match status" value="1"/>
</dbReference>
<dbReference type="SUPFAM" id="SSF160935">
    <property type="entry name" value="VPA0735-like"/>
    <property type="match status" value="1"/>
</dbReference>
<dbReference type="InterPro" id="IPR010621">
    <property type="entry name" value="DUF1214"/>
</dbReference>
<dbReference type="Gene3D" id="2.60.40.1610">
    <property type="entry name" value="Domain of unknown function DUF1254"/>
    <property type="match status" value="1"/>
</dbReference>
<dbReference type="InterPro" id="IPR010679">
    <property type="entry name" value="DUF1254"/>
</dbReference>
<evidence type="ECO:0000313" key="5">
    <source>
        <dbReference type="Proteomes" id="UP000245535"/>
    </source>
</evidence>
<feature type="domain" description="DUF1214" evidence="2">
    <location>
        <begin position="379"/>
        <end position="485"/>
    </location>
</feature>
<dbReference type="AlphaFoldDB" id="A0A315ZFC4"/>
<protein>
    <recommendedName>
        <fullName evidence="6">CDP-4-dehydro-6-deoxy-D-glucose 3-dehydratase</fullName>
    </recommendedName>
</protein>
<evidence type="ECO:0000256" key="1">
    <source>
        <dbReference type="SAM" id="SignalP"/>
    </source>
</evidence>
<gene>
    <name evidence="4" type="ORF">BC781_101205</name>
</gene>
<accession>A0A315ZFC4</accession>
<name>A0A315ZFC4_SEDFL</name>
<evidence type="ECO:0000313" key="4">
    <source>
        <dbReference type="EMBL" id="PWJ43859.1"/>
    </source>
</evidence>
<feature type="chain" id="PRO_5016422776" description="CDP-4-dehydro-6-deoxy-D-glucose 3-dehydratase" evidence="1">
    <location>
        <begin position="31"/>
        <end position="505"/>
    </location>
</feature>